<comment type="similarity">
    <text evidence="2">Belongs to the major facilitator superfamily. Sugar transporter (TC 2.A.1.1) family.</text>
</comment>
<dbReference type="InterPro" id="IPR050360">
    <property type="entry name" value="MFS_Sugar_Transporters"/>
</dbReference>
<comment type="caution">
    <text evidence="8">The sequence shown here is derived from an EMBL/GenBank/DDBJ whole genome shotgun (WGS) entry which is preliminary data.</text>
</comment>
<organism evidence="8 9">
    <name type="scientific">Apiospora kogelbergensis</name>
    <dbReference type="NCBI Taxonomy" id="1337665"/>
    <lineage>
        <taxon>Eukaryota</taxon>
        <taxon>Fungi</taxon>
        <taxon>Dikarya</taxon>
        <taxon>Ascomycota</taxon>
        <taxon>Pezizomycotina</taxon>
        <taxon>Sordariomycetes</taxon>
        <taxon>Xylariomycetidae</taxon>
        <taxon>Amphisphaeriales</taxon>
        <taxon>Apiosporaceae</taxon>
        <taxon>Apiospora</taxon>
    </lineage>
</organism>
<dbReference type="InterPro" id="IPR020846">
    <property type="entry name" value="MFS_dom"/>
</dbReference>
<dbReference type="FunFam" id="1.20.1250.20:FF:000078">
    <property type="entry name" value="MFS maltose transporter, putative"/>
    <property type="match status" value="1"/>
</dbReference>
<feature type="transmembrane region" description="Helical" evidence="6">
    <location>
        <begin position="470"/>
        <end position="488"/>
    </location>
</feature>
<evidence type="ECO:0000313" key="8">
    <source>
        <dbReference type="EMBL" id="KAK8132068.1"/>
    </source>
</evidence>
<protein>
    <recommendedName>
        <fullName evidence="7">Major facilitator superfamily (MFS) profile domain-containing protein</fullName>
    </recommendedName>
</protein>
<accession>A0AAW0RB95</accession>
<feature type="transmembrane region" description="Helical" evidence="6">
    <location>
        <begin position="211"/>
        <end position="230"/>
    </location>
</feature>
<keyword evidence="3 6" id="KW-0812">Transmembrane</keyword>
<evidence type="ECO:0000256" key="6">
    <source>
        <dbReference type="SAM" id="Phobius"/>
    </source>
</evidence>
<dbReference type="GO" id="GO:0005351">
    <property type="term" value="F:carbohydrate:proton symporter activity"/>
    <property type="evidence" value="ECO:0007669"/>
    <property type="project" value="TreeGrafter"/>
</dbReference>
<feature type="transmembrane region" description="Helical" evidence="6">
    <location>
        <begin position="77"/>
        <end position="97"/>
    </location>
</feature>
<evidence type="ECO:0000313" key="9">
    <source>
        <dbReference type="Proteomes" id="UP001392437"/>
    </source>
</evidence>
<feature type="transmembrane region" description="Helical" evidence="6">
    <location>
        <begin position="394"/>
        <end position="414"/>
    </location>
</feature>
<dbReference type="PANTHER" id="PTHR48022">
    <property type="entry name" value="PLASTIDIC GLUCOSE TRANSPORTER 4"/>
    <property type="match status" value="1"/>
</dbReference>
<evidence type="ECO:0000256" key="4">
    <source>
        <dbReference type="ARBA" id="ARBA00022989"/>
    </source>
</evidence>
<dbReference type="Gene3D" id="1.20.1250.20">
    <property type="entry name" value="MFS general substrate transporter like domains"/>
    <property type="match status" value="1"/>
</dbReference>
<feature type="transmembrane region" description="Helical" evidence="6">
    <location>
        <begin position="21"/>
        <end position="42"/>
    </location>
</feature>
<feature type="transmembrane region" description="Helical" evidence="6">
    <location>
        <begin position="365"/>
        <end position="382"/>
    </location>
</feature>
<feature type="transmembrane region" description="Helical" evidence="6">
    <location>
        <begin position="334"/>
        <end position="353"/>
    </location>
</feature>
<evidence type="ECO:0000256" key="5">
    <source>
        <dbReference type="ARBA" id="ARBA00023136"/>
    </source>
</evidence>
<dbReference type="Pfam" id="PF00083">
    <property type="entry name" value="Sugar_tr"/>
    <property type="match status" value="1"/>
</dbReference>
<dbReference type="GO" id="GO:0016020">
    <property type="term" value="C:membrane"/>
    <property type="evidence" value="ECO:0007669"/>
    <property type="project" value="UniProtKB-SubCell"/>
</dbReference>
<dbReference type="SUPFAM" id="SSF103473">
    <property type="entry name" value="MFS general substrate transporter"/>
    <property type="match status" value="1"/>
</dbReference>
<feature type="transmembrane region" description="Helical" evidence="6">
    <location>
        <begin position="434"/>
        <end position="458"/>
    </location>
</feature>
<comment type="subcellular location">
    <subcellularLocation>
        <location evidence="1">Membrane</location>
        <topology evidence="1">Multi-pass membrane protein</topology>
    </subcellularLocation>
</comment>
<feature type="transmembrane region" description="Helical" evidence="6">
    <location>
        <begin position="104"/>
        <end position="122"/>
    </location>
</feature>
<feature type="transmembrane region" description="Helical" evidence="6">
    <location>
        <begin position="299"/>
        <end position="322"/>
    </location>
</feature>
<dbReference type="PROSITE" id="PS50850">
    <property type="entry name" value="MFS"/>
    <property type="match status" value="1"/>
</dbReference>
<evidence type="ECO:0000256" key="1">
    <source>
        <dbReference type="ARBA" id="ARBA00004141"/>
    </source>
</evidence>
<reference evidence="8 9" key="1">
    <citation type="submission" date="2023-01" db="EMBL/GenBank/DDBJ databases">
        <title>Analysis of 21 Apiospora genomes using comparative genomics revels a genus with tremendous synthesis potential of carbohydrate active enzymes and secondary metabolites.</title>
        <authorList>
            <person name="Sorensen T."/>
        </authorList>
    </citation>
    <scope>NUCLEOTIDE SEQUENCE [LARGE SCALE GENOMIC DNA]</scope>
    <source>
        <strain evidence="8 9">CBS 117206</strain>
    </source>
</reference>
<dbReference type="Proteomes" id="UP001392437">
    <property type="component" value="Unassembled WGS sequence"/>
</dbReference>
<dbReference type="AlphaFoldDB" id="A0AAW0RB95"/>
<keyword evidence="4 6" id="KW-1133">Transmembrane helix</keyword>
<sequence length="549" mass="59726">MAVKTRITKLPETSLWANRRCLFICIIVSLANMQYGLDSAIVGSLQAMPGFLKVFGYEDPSAVATKGYAIGGTFQRLIGSLLTLGAFLSSLCAGAFAHYWGRRSALWAACALNAVACVIQVASSDKAAVYVGRLALGVANGFLVTFSNIYTAEVAPFQLRAVFVALFSANISFVFGICADSRQEWVNVGSIIGAAVANATKGRMDKGSYQIPLGTLFIVPVFLTIGLFFVPESPRYLVYKGDLQAGRASLEALRGDAMEPEELELEWAEMVEGIAEEKRIAQTIGPLDMFRGSDLRRTLLCHGIIATQSGSGAWFMISYATYFMIVAGLSVEEAFKFSVMNTCLAFVGVNIGIYAMRHLCGRRTILMIGSVTQALTMLGMAVGPTTAMAQGNRAAVRGSVITFTALFMMAYNTFGGNASYPAATEMVSTRLRAWTVGSATSLGYLLAWLTGFCSPYFINPENLNWGAKYAYIWAGSNLLCLVFFYFAVPETKDRTLEEIDELFANNVSVRNFKKYETTILDKAARAVQEQHKPEGIVTEHVDNATLKKE</sequence>
<keyword evidence="9" id="KW-1185">Reference proteome</keyword>
<keyword evidence="5 6" id="KW-0472">Membrane</keyword>
<dbReference type="InterPro" id="IPR036259">
    <property type="entry name" value="MFS_trans_sf"/>
</dbReference>
<proteinExistence type="inferred from homology"/>
<evidence type="ECO:0000259" key="7">
    <source>
        <dbReference type="PROSITE" id="PS50850"/>
    </source>
</evidence>
<gene>
    <name evidence="8" type="ORF">PG999_000241</name>
</gene>
<evidence type="ECO:0000256" key="3">
    <source>
        <dbReference type="ARBA" id="ARBA00022692"/>
    </source>
</evidence>
<feature type="transmembrane region" description="Helical" evidence="6">
    <location>
        <begin position="157"/>
        <end position="177"/>
    </location>
</feature>
<dbReference type="InterPro" id="IPR005828">
    <property type="entry name" value="MFS_sugar_transport-like"/>
</dbReference>
<dbReference type="EMBL" id="JAQQWP010000001">
    <property type="protein sequence ID" value="KAK8132068.1"/>
    <property type="molecule type" value="Genomic_DNA"/>
</dbReference>
<evidence type="ECO:0000256" key="2">
    <source>
        <dbReference type="ARBA" id="ARBA00010992"/>
    </source>
</evidence>
<dbReference type="PANTHER" id="PTHR48022:SF10">
    <property type="entry name" value="MAJOR FACILITATOR SUPERFAMILY (MFS) PROFILE DOMAIN-CONTAINING PROTEIN"/>
    <property type="match status" value="1"/>
</dbReference>
<feature type="domain" description="Major facilitator superfamily (MFS) profile" evidence="7">
    <location>
        <begin position="24"/>
        <end position="492"/>
    </location>
</feature>
<feature type="transmembrane region" description="Helical" evidence="6">
    <location>
        <begin position="128"/>
        <end position="150"/>
    </location>
</feature>
<name>A0AAW0RB95_9PEZI</name>